<dbReference type="GO" id="GO:0032259">
    <property type="term" value="P:methylation"/>
    <property type="evidence" value="ECO:0007669"/>
    <property type="project" value="UniProtKB-KW"/>
</dbReference>
<name>A0A0F9A239_9ZZZZ</name>
<dbReference type="InterPro" id="IPR029063">
    <property type="entry name" value="SAM-dependent_MTases_sf"/>
</dbReference>
<dbReference type="GO" id="GO:1904047">
    <property type="term" value="F:S-adenosyl-L-methionine binding"/>
    <property type="evidence" value="ECO:0007669"/>
    <property type="project" value="TreeGrafter"/>
</dbReference>
<feature type="non-terminal residue" evidence="4">
    <location>
        <position position="105"/>
    </location>
</feature>
<keyword evidence="2" id="KW-0808">Transferase</keyword>
<dbReference type="Pfam" id="PF02086">
    <property type="entry name" value="MethyltransfD12"/>
    <property type="match status" value="1"/>
</dbReference>
<dbReference type="GO" id="GO:0009307">
    <property type="term" value="P:DNA restriction-modification system"/>
    <property type="evidence" value="ECO:0007669"/>
    <property type="project" value="InterPro"/>
</dbReference>
<dbReference type="SUPFAM" id="SSF53335">
    <property type="entry name" value="S-adenosyl-L-methionine-dependent methyltransferases"/>
    <property type="match status" value="1"/>
</dbReference>
<dbReference type="InterPro" id="IPR012327">
    <property type="entry name" value="MeTrfase_D12"/>
</dbReference>
<dbReference type="EMBL" id="LAZR01048336">
    <property type="protein sequence ID" value="KKK92165.1"/>
    <property type="molecule type" value="Genomic_DNA"/>
</dbReference>
<evidence type="ECO:0000313" key="4">
    <source>
        <dbReference type="EMBL" id="KKK92165.1"/>
    </source>
</evidence>
<organism evidence="4">
    <name type="scientific">marine sediment metagenome</name>
    <dbReference type="NCBI Taxonomy" id="412755"/>
    <lineage>
        <taxon>unclassified sequences</taxon>
        <taxon>metagenomes</taxon>
        <taxon>ecological metagenomes</taxon>
    </lineage>
</organism>
<evidence type="ECO:0000256" key="1">
    <source>
        <dbReference type="ARBA" id="ARBA00022603"/>
    </source>
</evidence>
<gene>
    <name evidence="4" type="ORF">LCGC14_2705650</name>
</gene>
<proteinExistence type="predicted"/>
<keyword evidence="1" id="KW-0489">Methyltransferase</keyword>
<dbReference type="PANTHER" id="PTHR30481">
    <property type="entry name" value="DNA ADENINE METHYLASE"/>
    <property type="match status" value="1"/>
</dbReference>
<dbReference type="GO" id="GO:0006298">
    <property type="term" value="P:mismatch repair"/>
    <property type="evidence" value="ECO:0007669"/>
    <property type="project" value="TreeGrafter"/>
</dbReference>
<keyword evidence="3" id="KW-0949">S-adenosyl-L-methionine</keyword>
<dbReference type="PANTHER" id="PTHR30481:SF2">
    <property type="entry name" value="SITE-SPECIFIC DNA-METHYLTRANSFERASE (ADENINE-SPECIFIC)"/>
    <property type="match status" value="1"/>
</dbReference>
<evidence type="ECO:0000256" key="3">
    <source>
        <dbReference type="ARBA" id="ARBA00022691"/>
    </source>
</evidence>
<protein>
    <recommendedName>
        <fullName evidence="5">DNA adenine methylase</fullName>
    </recommendedName>
</protein>
<comment type="caution">
    <text evidence="4">The sequence shown here is derived from an EMBL/GenBank/DDBJ whole genome shotgun (WGS) entry which is preliminary data.</text>
</comment>
<dbReference type="GO" id="GO:0043565">
    <property type="term" value="F:sequence-specific DNA binding"/>
    <property type="evidence" value="ECO:0007669"/>
    <property type="project" value="TreeGrafter"/>
</dbReference>
<dbReference type="Gene3D" id="3.40.50.150">
    <property type="entry name" value="Vaccinia Virus protein VP39"/>
    <property type="match status" value="1"/>
</dbReference>
<reference evidence="4" key="1">
    <citation type="journal article" date="2015" name="Nature">
        <title>Complex archaea that bridge the gap between prokaryotes and eukaryotes.</title>
        <authorList>
            <person name="Spang A."/>
            <person name="Saw J.H."/>
            <person name="Jorgensen S.L."/>
            <person name="Zaremba-Niedzwiedzka K."/>
            <person name="Martijn J."/>
            <person name="Lind A.E."/>
            <person name="van Eijk R."/>
            <person name="Schleper C."/>
            <person name="Guy L."/>
            <person name="Ettema T.J."/>
        </authorList>
    </citation>
    <scope>NUCLEOTIDE SEQUENCE</scope>
</reference>
<accession>A0A0F9A239</accession>
<dbReference type="AlphaFoldDB" id="A0A0F9A239"/>
<evidence type="ECO:0000256" key="2">
    <source>
        <dbReference type="ARBA" id="ARBA00022679"/>
    </source>
</evidence>
<sequence>MFRYPGGKNKIKNQIVGRISRFYYDERCFDSKMFVEPFFGAGSIGLYFASISNLKDICINDADPAIAAFWTAVINSPDILCNYVNNFKPTTKKFYAYQRLLSDPS</sequence>
<dbReference type="GO" id="GO:0009007">
    <property type="term" value="F:site-specific DNA-methyltransferase (adenine-specific) activity"/>
    <property type="evidence" value="ECO:0007669"/>
    <property type="project" value="UniProtKB-EC"/>
</dbReference>
<evidence type="ECO:0008006" key="5">
    <source>
        <dbReference type="Google" id="ProtNLM"/>
    </source>
</evidence>